<feature type="region of interest" description="Disordered" evidence="3">
    <location>
        <begin position="194"/>
        <end position="321"/>
    </location>
</feature>
<evidence type="ECO:0000256" key="3">
    <source>
        <dbReference type="SAM" id="MobiDB-lite"/>
    </source>
</evidence>
<gene>
    <name evidence="4" type="ORF">SSLN_LOCUS15088</name>
</gene>
<evidence type="ECO:0000313" key="5">
    <source>
        <dbReference type="Proteomes" id="UP000275846"/>
    </source>
</evidence>
<protein>
    <submittedName>
        <fullName evidence="4 6">Uncharacterized protein</fullName>
    </submittedName>
</protein>
<dbReference type="GO" id="GO:0005730">
    <property type="term" value="C:nucleolus"/>
    <property type="evidence" value="ECO:0007669"/>
    <property type="project" value="TreeGrafter"/>
</dbReference>
<proteinExistence type="predicted"/>
<evidence type="ECO:0000313" key="4">
    <source>
        <dbReference type="EMBL" id="VDM01474.1"/>
    </source>
</evidence>
<accession>A0A183TF40</accession>
<dbReference type="AlphaFoldDB" id="A0A183TF40"/>
<dbReference type="PANTHER" id="PTHR11089:SF9">
    <property type="entry name" value="NUCLEOLAR GTP-BINDING PROTEIN 2"/>
    <property type="match status" value="1"/>
</dbReference>
<keyword evidence="2" id="KW-0342">GTP-binding</keyword>
<name>A0A183TF40_SCHSO</name>
<dbReference type="Proteomes" id="UP000275846">
    <property type="component" value="Unassembled WGS sequence"/>
</dbReference>
<evidence type="ECO:0000313" key="6">
    <source>
        <dbReference type="WBParaSite" id="SSLN_0001565201-mRNA-1"/>
    </source>
</evidence>
<sequence length="321" mass="36009">MLSGAPSSPRLYTILILHVRVEYLQEPELYIPEVLARVKPEYMQQRYALPDYDPTCHPLWQEMTEQATEKQRQSEVIAQPDPTLVEVPTEAAKGGEGTPEQEEETTTTLSRWPADADLFLQLVARKTGKLLKGGEPDIITTAKRILNDFQRGKLPYFVRPPPLEEEEGGKNANNEDVTAGVDDQQALGEIFEGEETSIADESTNTESLPATGLTETESTKRGDEEVSEDEGKEHEEDADGSFDLAPHSEDELQESQEAEDEDVEGSGGLSKSRRRQLERALRRQKGRAGRHFYEEVNVKNRHLRPPPQLSTAAAKRFKKSL</sequence>
<feature type="compositionally biased region" description="Basic and acidic residues" evidence="3">
    <location>
        <begin position="217"/>
        <end position="235"/>
    </location>
</feature>
<reference evidence="4 5" key="2">
    <citation type="submission" date="2018-11" db="EMBL/GenBank/DDBJ databases">
        <authorList>
            <consortium name="Pathogen Informatics"/>
        </authorList>
    </citation>
    <scope>NUCLEOTIDE SEQUENCE [LARGE SCALE GENOMIC DNA]</scope>
    <source>
        <strain evidence="4 5">NST_G2</strain>
    </source>
</reference>
<feature type="region of interest" description="Disordered" evidence="3">
    <location>
        <begin position="158"/>
        <end position="177"/>
    </location>
</feature>
<dbReference type="InterPro" id="IPR050755">
    <property type="entry name" value="TRAFAC_YlqF/YawG_RiboMat"/>
</dbReference>
<dbReference type="WBParaSite" id="SSLN_0001565201-mRNA-1">
    <property type="protein sequence ID" value="SSLN_0001565201-mRNA-1"/>
    <property type="gene ID" value="SSLN_0001565201"/>
</dbReference>
<dbReference type="InterPro" id="IPR023179">
    <property type="entry name" value="GTP-bd_ortho_bundle_sf"/>
</dbReference>
<evidence type="ECO:0000256" key="2">
    <source>
        <dbReference type="ARBA" id="ARBA00023134"/>
    </source>
</evidence>
<dbReference type="PANTHER" id="PTHR11089">
    <property type="entry name" value="GTP-BINDING PROTEIN-RELATED"/>
    <property type="match status" value="1"/>
</dbReference>
<dbReference type="STRING" id="70667.A0A183TF40"/>
<dbReference type="EMBL" id="UYSU01039584">
    <property type="protein sequence ID" value="VDM01474.1"/>
    <property type="molecule type" value="Genomic_DNA"/>
</dbReference>
<organism evidence="6">
    <name type="scientific">Schistocephalus solidus</name>
    <name type="common">Tapeworm</name>
    <dbReference type="NCBI Taxonomy" id="70667"/>
    <lineage>
        <taxon>Eukaryota</taxon>
        <taxon>Metazoa</taxon>
        <taxon>Spiralia</taxon>
        <taxon>Lophotrochozoa</taxon>
        <taxon>Platyhelminthes</taxon>
        <taxon>Cestoda</taxon>
        <taxon>Eucestoda</taxon>
        <taxon>Diphyllobothriidea</taxon>
        <taxon>Diphyllobothriidae</taxon>
        <taxon>Schistocephalus</taxon>
    </lineage>
</organism>
<feature type="compositionally biased region" description="Acidic residues" evidence="3">
    <location>
        <begin position="251"/>
        <end position="264"/>
    </location>
</feature>
<dbReference type="GO" id="GO:0005525">
    <property type="term" value="F:GTP binding"/>
    <property type="evidence" value="ECO:0007669"/>
    <property type="project" value="UniProtKB-KW"/>
</dbReference>
<keyword evidence="5" id="KW-1185">Reference proteome</keyword>
<keyword evidence="1" id="KW-0547">Nucleotide-binding</keyword>
<evidence type="ECO:0000256" key="1">
    <source>
        <dbReference type="ARBA" id="ARBA00022741"/>
    </source>
</evidence>
<feature type="compositionally biased region" description="Polar residues" evidence="3">
    <location>
        <begin position="199"/>
        <end position="216"/>
    </location>
</feature>
<reference evidence="6" key="1">
    <citation type="submission" date="2016-06" db="UniProtKB">
        <authorList>
            <consortium name="WormBaseParasite"/>
        </authorList>
    </citation>
    <scope>IDENTIFICATION</scope>
</reference>
<dbReference type="Gene3D" id="1.10.1580.10">
    <property type="match status" value="1"/>
</dbReference>
<dbReference type="OrthoDB" id="444945at2759"/>